<comment type="function">
    <text evidence="1">Forms the portal vertex of the capsid. This portal plays critical roles in head assembly, genome packaging, neck/tail attachment, and genome ejection. The portal protein multimerizes as a single ring-shaped homododecamer arranged around a central channel.</text>
</comment>
<evidence type="ECO:0000256" key="1">
    <source>
        <dbReference type="ARBA" id="ARBA00003421"/>
    </source>
</evidence>
<keyword evidence="5" id="KW-1188">Viral release from host cell</keyword>
<gene>
    <name evidence="12" type="ORF">UFOVP843_16</name>
    <name evidence="13" type="ORF">UFOVP936_33</name>
</gene>
<evidence type="ECO:0000256" key="11">
    <source>
        <dbReference type="SAM" id="Coils"/>
    </source>
</evidence>
<evidence type="ECO:0000256" key="6">
    <source>
        <dbReference type="ARBA" id="ARBA00022844"/>
    </source>
</evidence>
<keyword evidence="6" id="KW-0946">Virion</keyword>
<keyword evidence="10" id="KW-1160">Virus entry into host cell</keyword>
<evidence type="ECO:0000256" key="10">
    <source>
        <dbReference type="ARBA" id="ARBA00023296"/>
    </source>
</evidence>
<keyword evidence="9" id="KW-0231">Viral genome packaging</keyword>
<dbReference type="InterPro" id="IPR020991">
    <property type="entry name" value="Connector_podovirus"/>
</dbReference>
<keyword evidence="7" id="KW-0118">Viral capsid assembly</keyword>
<accession>A0A6J5PAI2</accession>
<reference evidence="12" key="1">
    <citation type="submission" date="2020-04" db="EMBL/GenBank/DDBJ databases">
        <authorList>
            <person name="Chiriac C."/>
            <person name="Salcher M."/>
            <person name="Ghai R."/>
            <person name="Kavagutti S V."/>
        </authorList>
    </citation>
    <scope>NUCLEOTIDE SEQUENCE</scope>
</reference>
<dbReference type="EMBL" id="LR796882">
    <property type="protein sequence ID" value="CAB4172512.1"/>
    <property type="molecule type" value="Genomic_DNA"/>
</dbReference>
<evidence type="ECO:0000256" key="2">
    <source>
        <dbReference type="ARBA" id="ARBA00004328"/>
    </source>
</evidence>
<protein>
    <submittedName>
        <fullName evidence="12">Head-to-tail connector protein, podovirus-type</fullName>
    </submittedName>
</protein>
<comment type="subcellular location">
    <subcellularLocation>
        <location evidence="2">Virion</location>
    </subcellularLocation>
</comment>
<evidence type="ECO:0000313" key="13">
    <source>
        <dbReference type="EMBL" id="CAB4172512.1"/>
    </source>
</evidence>
<evidence type="ECO:0000256" key="9">
    <source>
        <dbReference type="ARBA" id="ARBA00023219"/>
    </source>
</evidence>
<keyword evidence="11" id="KW-0175">Coiled coil</keyword>
<proteinExistence type="predicted"/>
<evidence type="ECO:0000256" key="4">
    <source>
        <dbReference type="ARBA" id="ARBA00022595"/>
    </source>
</evidence>
<evidence type="ECO:0000256" key="3">
    <source>
        <dbReference type="ARBA" id="ARBA00022470"/>
    </source>
</evidence>
<evidence type="ECO:0000313" key="12">
    <source>
        <dbReference type="EMBL" id="CAB4166208.1"/>
    </source>
</evidence>
<keyword evidence="8" id="KW-1171">Viral genome ejection through host cell envelope</keyword>
<keyword evidence="4" id="KW-1162">Viral penetration into host cytoplasm</keyword>
<keyword evidence="3" id="KW-1244">Viral short tail ejection system</keyword>
<organism evidence="12">
    <name type="scientific">uncultured Caudovirales phage</name>
    <dbReference type="NCBI Taxonomy" id="2100421"/>
    <lineage>
        <taxon>Viruses</taxon>
        <taxon>Duplodnaviria</taxon>
        <taxon>Heunggongvirae</taxon>
        <taxon>Uroviricota</taxon>
        <taxon>Caudoviricetes</taxon>
        <taxon>Peduoviridae</taxon>
        <taxon>Maltschvirus</taxon>
        <taxon>Maltschvirus maltsch</taxon>
    </lineage>
</organism>
<evidence type="ECO:0000256" key="8">
    <source>
        <dbReference type="ARBA" id="ARBA00023009"/>
    </source>
</evidence>
<feature type="coiled-coil region" evidence="11">
    <location>
        <begin position="478"/>
        <end position="508"/>
    </location>
</feature>
<sequence length="535" mass="58746">MQMDAAALCRRLDQLKQARGTFDNTWQRVADYMMPSREFTRKSMPGSPRTARLIFDTTPVLALEQLAGALHGMLTSPALRWFALRPNNSAMLDDDAVRGWFETATDAMYAVFTGSDAGFDTALHEVYLDLAGMGNGVLYMPDRGRRGPGFQARPLAECFFAENAEGRIDTVIRSYTMPAREVVRLWEKTVPRTVGERAEKEPDAPSDILHGVYPVPGAEGFYECYALADQKVTLESGRYDTFPYAVPRWMKRSGEIYGSGPGMSVLPGVMMLNKLHEVMLRGASRAVDPTILLPDDGFLSSPTTKPGSFLYFRSNAMGMDRIQALPSGQPQVAYQLIEMTQEMVRKGFYVDWMNLPQQPNMTATEVLQRRDEMLRLLGPMVARVTQELLSPVIARTFHVMARNGMLPPLPEKLAGHGWQVEYLSPLATAQRASDAEAVMRWFGALAQMAQVDPSVVSVVATEDAARYLANRFNAPASVVRSAEEMQALREQQAQVQAQQQEMAAAQAAAKVASDGAGALASLAGMAGGQAQQGAV</sequence>
<dbReference type="GO" id="GO:0099002">
    <property type="term" value="P:symbiont genome ejection through host cell envelope, short tail mechanism"/>
    <property type="evidence" value="ECO:0007669"/>
    <property type="project" value="UniProtKB-KW"/>
</dbReference>
<dbReference type="EMBL" id="LR796786">
    <property type="protein sequence ID" value="CAB4166208.1"/>
    <property type="molecule type" value="Genomic_DNA"/>
</dbReference>
<evidence type="ECO:0000256" key="7">
    <source>
        <dbReference type="ARBA" id="ARBA00022950"/>
    </source>
</evidence>
<name>A0A6J5PAI2_9CAUD</name>
<evidence type="ECO:0000256" key="5">
    <source>
        <dbReference type="ARBA" id="ARBA00022612"/>
    </source>
</evidence>
<dbReference type="Pfam" id="PF12236">
    <property type="entry name" value="Head-tail_con"/>
    <property type="match status" value="1"/>
</dbReference>
<dbReference type="GO" id="GO:0044423">
    <property type="term" value="C:virion component"/>
    <property type="evidence" value="ECO:0007669"/>
    <property type="project" value="UniProtKB-KW"/>
</dbReference>